<evidence type="ECO:0000256" key="1">
    <source>
        <dbReference type="ARBA" id="ARBA00004123"/>
    </source>
</evidence>
<keyword evidence="5" id="KW-0678">Repressor</keyword>
<organism evidence="10 11">
    <name type="scientific">Septoria linicola</name>
    <dbReference type="NCBI Taxonomy" id="215465"/>
    <lineage>
        <taxon>Eukaryota</taxon>
        <taxon>Fungi</taxon>
        <taxon>Dikarya</taxon>
        <taxon>Ascomycota</taxon>
        <taxon>Pezizomycotina</taxon>
        <taxon>Dothideomycetes</taxon>
        <taxon>Dothideomycetidae</taxon>
        <taxon>Mycosphaerellales</taxon>
        <taxon>Mycosphaerellaceae</taxon>
        <taxon>Septoria</taxon>
    </lineage>
</organism>
<keyword evidence="7" id="KW-0804">Transcription</keyword>
<dbReference type="GO" id="GO:0005634">
    <property type="term" value="C:nucleus"/>
    <property type="evidence" value="ECO:0007669"/>
    <property type="project" value="UniProtKB-SubCell"/>
</dbReference>
<dbReference type="AlphaFoldDB" id="A0A9Q9AJI0"/>
<feature type="region of interest" description="Disordered" evidence="9">
    <location>
        <begin position="255"/>
        <end position="278"/>
    </location>
</feature>
<dbReference type="OrthoDB" id="5345625at2759"/>
<dbReference type="Pfam" id="PF08528">
    <property type="entry name" value="Whi5"/>
    <property type="match status" value="1"/>
</dbReference>
<reference evidence="10" key="1">
    <citation type="submission" date="2022-06" db="EMBL/GenBank/DDBJ databases">
        <title>Complete genome sequences of two strains of the flax pathogen Septoria linicola.</title>
        <authorList>
            <person name="Lapalu N."/>
            <person name="Simon A."/>
            <person name="Demenou B."/>
            <person name="Paumier D."/>
            <person name="Guillot M.-P."/>
            <person name="Gout L."/>
            <person name="Valade R."/>
        </authorList>
    </citation>
    <scope>NUCLEOTIDE SEQUENCE</scope>
    <source>
        <strain evidence="10">SE15195</strain>
    </source>
</reference>
<dbReference type="InterPro" id="IPR013734">
    <property type="entry name" value="TF_Nrm1/Whi5"/>
</dbReference>
<evidence type="ECO:0000313" key="11">
    <source>
        <dbReference type="Proteomes" id="UP001056384"/>
    </source>
</evidence>
<keyword evidence="11" id="KW-1185">Reference proteome</keyword>
<comment type="similarity">
    <text evidence="3">Belongs to the WHI5/NRM1 family.</text>
</comment>
<comment type="subcellular location">
    <subcellularLocation>
        <location evidence="2">Cytoplasm</location>
    </subcellularLocation>
    <subcellularLocation>
        <location evidence="1">Nucleus</location>
    </subcellularLocation>
</comment>
<proteinExistence type="inferred from homology"/>
<gene>
    <name evidence="10" type="ORF">Slin15195_G009090</name>
</gene>
<accession>A0A9Q9AJI0</accession>
<name>A0A9Q9AJI0_9PEZI</name>
<evidence type="ECO:0000256" key="4">
    <source>
        <dbReference type="ARBA" id="ARBA00022490"/>
    </source>
</evidence>
<evidence type="ECO:0000256" key="6">
    <source>
        <dbReference type="ARBA" id="ARBA00023015"/>
    </source>
</evidence>
<keyword evidence="4" id="KW-0963">Cytoplasm</keyword>
<protein>
    <submittedName>
        <fullName evidence="10">Transcription factor Nrm1/Whi5</fullName>
    </submittedName>
</protein>
<evidence type="ECO:0000256" key="3">
    <source>
        <dbReference type="ARBA" id="ARBA00006922"/>
    </source>
</evidence>
<dbReference type="EMBL" id="CP099418">
    <property type="protein sequence ID" value="USW47590.1"/>
    <property type="molecule type" value="Genomic_DNA"/>
</dbReference>
<feature type="compositionally biased region" description="Polar residues" evidence="9">
    <location>
        <begin position="105"/>
        <end position="119"/>
    </location>
</feature>
<evidence type="ECO:0000256" key="2">
    <source>
        <dbReference type="ARBA" id="ARBA00004496"/>
    </source>
</evidence>
<sequence>MNHQGPGTGAAFVALQPTPRRILGDVSPNTRMAATSTPTEKAFSTTPLKRNFSAALNDGAGFTYLKRRNLSSDKNHHAGNLLARNEVNPAEASHVSARLWAIDPQNESLPKPSTVNTPVRSAEDGEDESSSVERRSFSSLINYEPSSQNTTNSHTQPRLLFKGPSYAEILKLRLQMAMYKIKTNQIDIPFDDLRENRAPPLQPNYAEAEEAVAALRAGAQLREIKRSHAHPCAVPVFPAPVLRPTTCSSRFIHGRPMPSSPPATAPVNPKGSITPANSRRQCIPEDELTSSVITGRVAEGLMYLRHNN</sequence>
<dbReference type="Proteomes" id="UP001056384">
    <property type="component" value="Chromosome 1"/>
</dbReference>
<evidence type="ECO:0000256" key="5">
    <source>
        <dbReference type="ARBA" id="ARBA00022491"/>
    </source>
</evidence>
<evidence type="ECO:0000313" key="10">
    <source>
        <dbReference type="EMBL" id="USW47590.1"/>
    </source>
</evidence>
<evidence type="ECO:0000256" key="8">
    <source>
        <dbReference type="ARBA" id="ARBA00023242"/>
    </source>
</evidence>
<dbReference type="GO" id="GO:0005737">
    <property type="term" value="C:cytoplasm"/>
    <property type="evidence" value="ECO:0007669"/>
    <property type="project" value="UniProtKB-SubCell"/>
</dbReference>
<evidence type="ECO:0000256" key="7">
    <source>
        <dbReference type="ARBA" id="ARBA00023163"/>
    </source>
</evidence>
<evidence type="ECO:0000256" key="9">
    <source>
        <dbReference type="SAM" id="MobiDB-lite"/>
    </source>
</evidence>
<feature type="region of interest" description="Disordered" evidence="9">
    <location>
        <begin position="103"/>
        <end position="136"/>
    </location>
</feature>
<keyword evidence="8" id="KW-0539">Nucleus</keyword>
<keyword evidence="6" id="KW-0805">Transcription regulation</keyword>